<proteinExistence type="predicted"/>
<dbReference type="Proteomes" id="UP001187343">
    <property type="component" value="Unassembled WGS sequence"/>
</dbReference>
<gene>
    <name evidence="1" type="ORF">Q8A67_022975</name>
</gene>
<evidence type="ECO:0000313" key="1">
    <source>
        <dbReference type="EMBL" id="KAK2873078.1"/>
    </source>
</evidence>
<comment type="caution">
    <text evidence="1">The sequence shown here is derived from an EMBL/GenBank/DDBJ whole genome shotgun (WGS) entry which is preliminary data.</text>
</comment>
<accession>A0AA88TDY3</accession>
<sequence>MKVAPMILNCERVSFSSITTVQQSFSVRLRKELDCARQGRRLLLSGAAKLPQFLPRGEAPFISPLTGAFTNLRLSVKSPCLINALRLLGTTS</sequence>
<organism evidence="1 2">
    <name type="scientific">Cirrhinus molitorella</name>
    <name type="common">mud carp</name>
    <dbReference type="NCBI Taxonomy" id="172907"/>
    <lineage>
        <taxon>Eukaryota</taxon>
        <taxon>Metazoa</taxon>
        <taxon>Chordata</taxon>
        <taxon>Craniata</taxon>
        <taxon>Vertebrata</taxon>
        <taxon>Euteleostomi</taxon>
        <taxon>Actinopterygii</taxon>
        <taxon>Neopterygii</taxon>
        <taxon>Teleostei</taxon>
        <taxon>Ostariophysi</taxon>
        <taxon>Cypriniformes</taxon>
        <taxon>Cyprinidae</taxon>
        <taxon>Labeoninae</taxon>
        <taxon>Labeonini</taxon>
        <taxon>Cirrhinus</taxon>
    </lineage>
</organism>
<dbReference type="EMBL" id="JAUYZG010000022">
    <property type="protein sequence ID" value="KAK2873078.1"/>
    <property type="molecule type" value="Genomic_DNA"/>
</dbReference>
<protein>
    <submittedName>
        <fullName evidence="1">Uncharacterized protein</fullName>
    </submittedName>
</protein>
<keyword evidence="2" id="KW-1185">Reference proteome</keyword>
<reference evidence="1" key="1">
    <citation type="submission" date="2023-08" db="EMBL/GenBank/DDBJ databases">
        <title>Chromosome-level Genome Assembly of mud carp (Cirrhinus molitorella).</title>
        <authorList>
            <person name="Liu H."/>
        </authorList>
    </citation>
    <scope>NUCLEOTIDE SEQUENCE</scope>
    <source>
        <strain evidence="1">Prfri</strain>
        <tissue evidence="1">Muscle</tissue>
    </source>
</reference>
<name>A0AA88TDY3_9TELE</name>
<evidence type="ECO:0000313" key="2">
    <source>
        <dbReference type="Proteomes" id="UP001187343"/>
    </source>
</evidence>
<dbReference type="AlphaFoldDB" id="A0AA88TDY3"/>